<keyword evidence="10 14" id="KW-0520">NAD</keyword>
<organism evidence="16 17">
    <name type="scientific">Candidatus Kaiserbacteria bacterium CG10_big_fil_rev_8_21_14_0_10_45_20</name>
    <dbReference type="NCBI Taxonomy" id="1974607"/>
    <lineage>
        <taxon>Bacteria</taxon>
        <taxon>Candidatus Kaiseribacteriota</taxon>
    </lineage>
</organism>
<keyword evidence="4 14" id="KW-0436">Ligase</keyword>
<dbReference type="Pfam" id="PF01653">
    <property type="entry name" value="DNA_ligase_aden"/>
    <property type="match status" value="1"/>
</dbReference>
<dbReference type="InterPro" id="IPR036420">
    <property type="entry name" value="BRCT_dom_sf"/>
</dbReference>
<evidence type="ECO:0000256" key="13">
    <source>
        <dbReference type="ARBA" id="ARBA00060881"/>
    </source>
</evidence>
<dbReference type="InterPro" id="IPR012340">
    <property type="entry name" value="NA-bd_OB-fold"/>
</dbReference>
<dbReference type="Gene3D" id="3.30.470.30">
    <property type="entry name" value="DNA ligase/mRNA capping enzyme"/>
    <property type="match status" value="1"/>
</dbReference>
<dbReference type="GO" id="GO:0003911">
    <property type="term" value="F:DNA ligase (NAD+) activity"/>
    <property type="evidence" value="ECO:0007669"/>
    <property type="project" value="UniProtKB-UniRule"/>
</dbReference>
<dbReference type="InterPro" id="IPR001679">
    <property type="entry name" value="DNA_ligase"/>
</dbReference>
<dbReference type="Gene3D" id="1.10.150.20">
    <property type="entry name" value="5' to 3' exonuclease, C-terminal subdomain"/>
    <property type="match status" value="2"/>
</dbReference>
<evidence type="ECO:0000256" key="12">
    <source>
        <dbReference type="ARBA" id="ARBA00034005"/>
    </source>
</evidence>
<dbReference type="AlphaFoldDB" id="A0A2H0UFL8"/>
<evidence type="ECO:0000256" key="11">
    <source>
        <dbReference type="ARBA" id="ARBA00023204"/>
    </source>
</evidence>
<dbReference type="Gene3D" id="2.40.50.140">
    <property type="entry name" value="Nucleic acid-binding proteins"/>
    <property type="match status" value="1"/>
</dbReference>
<feature type="binding site" evidence="14">
    <location>
        <position position="177"/>
    </location>
    <ligand>
        <name>NAD(+)</name>
        <dbReference type="ChEBI" id="CHEBI:57540"/>
    </ligand>
</feature>
<gene>
    <name evidence="14" type="primary">ligA</name>
    <name evidence="16" type="ORF">COU15_02265</name>
</gene>
<dbReference type="PANTHER" id="PTHR23389">
    <property type="entry name" value="CHROMOSOME TRANSMISSION FIDELITY FACTOR 18"/>
    <property type="match status" value="1"/>
</dbReference>
<dbReference type="CDD" id="cd00114">
    <property type="entry name" value="LIGANc"/>
    <property type="match status" value="1"/>
</dbReference>
<keyword evidence="9 14" id="KW-0460">Magnesium</keyword>
<feature type="binding site" evidence="14">
    <location>
        <position position="293"/>
    </location>
    <ligand>
        <name>NAD(+)</name>
        <dbReference type="ChEBI" id="CHEBI:57540"/>
    </ligand>
</feature>
<dbReference type="EMBL" id="PFBH01000014">
    <property type="protein sequence ID" value="PIR85208.1"/>
    <property type="molecule type" value="Genomic_DNA"/>
</dbReference>
<dbReference type="Proteomes" id="UP000229315">
    <property type="component" value="Unassembled WGS sequence"/>
</dbReference>
<dbReference type="Pfam" id="PF14520">
    <property type="entry name" value="HHH_5"/>
    <property type="match status" value="1"/>
</dbReference>
<evidence type="ECO:0000313" key="17">
    <source>
        <dbReference type="Proteomes" id="UP000229315"/>
    </source>
</evidence>
<feature type="binding site" evidence="14">
    <location>
        <position position="143"/>
    </location>
    <ligand>
        <name>NAD(+)</name>
        <dbReference type="ChEBI" id="CHEBI:57540"/>
    </ligand>
</feature>
<keyword evidence="7 14" id="KW-0227">DNA damage</keyword>
<dbReference type="NCBIfam" id="TIGR00575">
    <property type="entry name" value="dnlj"/>
    <property type="match status" value="1"/>
</dbReference>
<evidence type="ECO:0000259" key="15">
    <source>
        <dbReference type="PROSITE" id="PS50172"/>
    </source>
</evidence>
<dbReference type="Gene3D" id="6.20.10.30">
    <property type="match status" value="1"/>
</dbReference>
<dbReference type="PIRSF" id="PIRSF001604">
    <property type="entry name" value="LigA"/>
    <property type="match status" value="1"/>
</dbReference>
<evidence type="ECO:0000256" key="3">
    <source>
        <dbReference type="ARBA" id="ARBA00013308"/>
    </source>
</evidence>
<dbReference type="PROSITE" id="PS50172">
    <property type="entry name" value="BRCT"/>
    <property type="match status" value="1"/>
</dbReference>
<dbReference type="InterPro" id="IPR041663">
    <property type="entry name" value="DisA/LigA_HHH"/>
</dbReference>
<comment type="caution">
    <text evidence="16">The sequence shown here is derived from an EMBL/GenBank/DDBJ whole genome shotgun (WGS) entry which is preliminary data.</text>
</comment>
<dbReference type="Pfam" id="PF12826">
    <property type="entry name" value="HHH_2"/>
    <property type="match status" value="1"/>
</dbReference>
<reference evidence="17" key="1">
    <citation type="submission" date="2017-09" db="EMBL/GenBank/DDBJ databases">
        <title>Depth-based differentiation of microbial function through sediment-hosted aquifers and enrichment of novel symbionts in the deep terrestrial subsurface.</title>
        <authorList>
            <person name="Probst A.J."/>
            <person name="Ladd B."/>
            <person name="Jarett J.K."/>
            <person name="Geller-Mcgrath D.E."/>
            <person name="Sieber C.M.K."/>
            <person name="Emerson J.B."/>
            <person name="Anantharaman K."/>
            <person name="Thomas B.C."/>
            <person name="Malmstrom R."/>
            <person name="Stieglmeier M."/>
            <person name="Klingl A."/>
            <person name="Woyke T."/>
            <person name="Ryan C.M."/>
            <person name="Banfield J.F."/>
        </authorList>
    </citation>
    <scope>NUCLEOTIDE SEQUENCE [LARGE SCALE GENOMIC DNA]</scope>
</reference>
<name>A0A2H0UFL8_9BACT</name>
<keyword evidence="6 14" id="KW-0479">Metal-binding</keyword>
<dbReference type="SUPFAM" id="SSF50249">
    <property type="entry name" value="Nucleic acid-binding proteins"/>
    <property type="match status" value="1"/>
</dbReference>
<dbReference type="SMART" id="SM00278">
    <property type="entry name" value="HhH1"/>
    <property type="match status" value="2"/>
</dbReference>
<evidence type="ECO:0000256" key="7">
    <source>
        <dbReference type="ARBA" id="ARBA00022763"/>
    </source>
</evidence>
<feature type="active site" description="N6-AMP-lysine intermediate" evidence="14">
    <location>
        <position position="122"/>
    </location>
</feature>
<feature type="domain" description="BRCT" evidence="15">
    <location>
        <begin position="592"/>
        <end position="672"/>
    </location>
</feature>
<dbReference type="InterPro" id="IPR033136">
    <property type="entry name" value="DNA_ligase_CS"/>
</dbReference>
<evidence type="ECO:0000256" key="9">
    <source>
        <dbReference type="ARBA" id="ARBA00022842"/>
    </source>
</evidence>
<dbReference type="FunFam" id="2.40.50.140:FF:000012">
    <property type="entry name" value="DNA ligase"/>
    <property type="match status" value="1"/>
</dbReference>
<keyword evidence="14" id="KW-0464">Manganese</keyword>
<dbReference type="GO" id="GO:0046872">
    <property type="term" value="F:metal ion binding"/>
    <property type="evidence" value="ECO:0007669"/>
    <property type="project" value="UniProtKB-KW"/>
</dbReference>
<accession>A0A2H0UFL8</accession>
<evidence type="ECO:0000256" key="2">
    <source>
        <dbReference type="ARBA" id="ARBA00012722"/>
    </source>
</evidence>
<proteinExistence type="inferred from homology"/>
<evidence type="ECO:0000256" key="10">
    <source>
        <dbReference type="ARBA" id="ARBA00023027"/>
    </source>
</evidence>
<evidence type="ECO:0000256" key="14">
    <source>
        <dbReference type="HAMAP-Rule" id="MF_01588"/>
    </source>
</evidence>
<keyword evidence="8 14" id="KW-0862">Zinc</keyword>
<dbReference type="SMART" id="SM00532">
    <property type="entry name" value="LIGANc"/>
    <property type="match status" value="1"/>
</dbReference>
<keyword evidence="5 14" id="KW-0235">DNA replication</keyword>
<keyword evidence="11 14" id="KW-0234">DNA repair</keyword>
<comment type="function">
    <text evidence="1 14">DNA ligase that catalyzes the formation of phosphodiester linkages between 5'-phosphoryl and 3'-hydroxyl groups in double-stranded DNA using NAD as a coenzyme and as the energy source for the reaction. It is essential for DNA replication and repair of damaged DNA.</text>
</comment>
<dbReference type="InterPro" id="IPR013839">
    <property type="entry name" value="DNAligase_adenylation"/>
</dbReference>
<dbReference type="EC" id="6.5.1.2" evidence="2 14"/>
<dbReference type="Gene3D" id="3.40.50.10190">
    <property type="entry name" value="BRCT domain"/>
    <property type="match status" value="1"/>
</dbReference>
<dbReference type="NCBIfam" id="NF005932">
    <property type="entry name" value="PRK07956.1"/>
    <property type="match status" value="1"/>
</dbReference>
<feature type="binding site" evidence="14">
    <location>
        <begin position="84"/>
        <end position="85"/>
    </location>
    <ligand>
        <name>NAD(+)</name>
        <dbReference type="ChEBI" id="CHEBI:57540"/>
    </ligand>
</feature>
<dbReference type="InterPro" id="IPR013840">
    <property type="entry name" value="DNAligase_N"/>
</dbReference>
<feature type="binding site" evidence="14">
    <location>
        <position position="414"/>
    </location>
    <ligand>
        <name>Zn(2+)</name>
        <dbReference type="ChEBI" id="CHEBI:29105"/>
    </ligand>
</feature>
<dbReference type="Pfam" id="PF00533">
    <property type="entry name" value="BRCT"/>
    <property type="match status" value="1"/>
</dbReference>
<dbReference type="InterPro" id="IPR010994">
    <property type="entry name" value="RuvA_2-like"/>
</dbReference>
<evidence type="ECO:0000256" key="5">
    <source>
        <dbReference type="ARBA" id="ARBA00022705"/>
    </source>
</evidence>
<dbReference type="Pfam" id="PF03120">
    <property type="entry name" value="OB_DNA_ligase"/>
    <property type="match status" value="1"/>
</dbReference>
<dbReference type="Gene3D" id="1.10.287.610">
    <property type="entry name" value="Helix hairpin bin"/>
    <property type="match status" value="1"/>
</dbReference>
<evidence type="ECO:0000256" key="8">
    <source>
        <dbReference type="ARBA" id="ARBA00022833"/>
    </source>
</evidence>
<feature type="binding site" evidence="14">
    <location>
        <position position="120"/>
    </location>
    <ligand>
        <name>NAD(+)</name>
        <dbReference type="ChEBI" id="CHEBI:57540"/>
    </ligand>
</feature>
<evidence type="ECO:0000256" key="4">
    <source>
        <dbReference type="ARBA" id="ARBA00022598"/>
    </source>
</evidence>
<dbReference type="GO" id="GO:0006281">
    <property type="term" value="P:DNA repair"/>
    <property type="evidence" value="ECO:0007669"/>
    <property type="project" value="UniProtKB-KW"/>
</dbReference>
<evidence type="ECO:0000256" key="1">
    <source>
        <dbReference type="ARBA" id="ARBA00004067"/>
    </source>
</evidence>
<protein>
    <recommendedName>
        <fullName evidence="3 14">DNA ligase</fullName>
        <ecNumber evidence="2 14">6.5.1.2</ecNumber>
    </recommendedName>
    <alternativeName>
        <fullName evidence="14">Polydeoxyribonucleotide synthase [NAD(+)]</fullName>
    </alternativeName>
</protein>
<sequence>MSASKGEKERIAKLRMAIDKYRHMYHVEDREEISIEALDALKHELVLLEEKYPELITPDSPTQRVAGEPLPHFEKVEHSVPQWSFNDVFTEEEVRAFDARIKKNLKEFLGKDIQPSYSGELKIDGLKIVLTYKKGVLEIASTRGDGKVGENVTANVRTIDSVPLRLSKEIDVVVEGEVWMGKKALAELNAKRKNAGESLFANPRNAAAGSIRQLDPKVPASRKLDTFIYDLAFSNSETPKTQIEELSLLKELGFKTNPTMIAVDSIEGIIEFWKEWHTKKDRQDFLIDGIVVKVNEIEYQEALGYTGKAPRFAVAIKFPAEQATTILEDISLQIGRTGILTPVAHLKPVSVGGVVVSRATLHNEDQIKRLDVRVGDTVIIQRAGDVIPEIVGVVPELRPQDAKPYRFPKKVPECGGDGTIERVPGMSAWRCVSKNSNAQQRRRFHHFVGKHAFDIEGCGPRTVDLLLDEGLVSSYADLFSLTQGDVEGLPGFGERAAQNLIQGINAKRNVGLDRLLIGLSIDQVGTETARDIAEHFGTLENIQSASVDDLENVDGVGRVVAESIYRWFRDPEQKRALNELLSYVTVKKLPKNKKSTLDNAVFVITGTLPTLSREGAGALIRKHRGRVSSAVSAKTSYVLAGENAGSKLEKARALGVPIISEEDLERLITRGS</sequence>
<comment type="cofactor">
    <cofactor evidence="14">
        <name>Mg(2+)</name>
        <dbReference type="ChEBI" id="CHEBI:18420"/>
    </cofactor>
    <cofactor evidence="14">
        <name>Mn(2+)</name>
        <dbReference type="ChEBI" id="CHEBI:29035"/>
    </cofactor>
</comment>
<dbReference type="PROSITE" id="PS01056">
    <property type="entry name" value="DNA_LIGASE_N2"/>
    <property type="match status" value="1"/>
</dbReference>
<dbReference type="InterPro" id="IPR004150">
    <property type="entry name" value="NAD_DNA_ligase_OB"/>
</dbReference>
<dbReference type="SMART" id="SM00292">
    <property type="entry name" value="BRCT"/>
    <property type="match status" value="1"/>
</dbReference>
<dbReference type="SUPFAM" id="SSF52113">
    <property type="entry name" value="BRCT domain"/>
    <property type="match status" value="1"/>
</dbReference>
<dbReference type="HAMAP" id="MF_01588">
    <property type="entry name" value="DNA_ligase_A"/>
    <property type="match status" value="1"/>
</dbReference>
<dbReference type="GO" id="GO:0006260">
    <property type="term" value="P:DNA replication"/>
    <property type="evidence" value="ECO:0007669"/>
    <property type="project" value="UniProtKB-KW"/>
</dbReference>
<dbReference type="PANTHER" id="PTHR23389:SF9">
    <property type="entry name" value="DNA LIGASE"/>
    <property type="match status" value="1"/>
</dbReference>
<comment type="catalytic activity">
    <reaction evidence="12 14">
        <text>NAD(+) + (deoxyribonucleotide)n-3'-hydroxyl + 5'-phospho-(deoxyribonucleotide)m = (deoxyribonucleotide)n+m + AMP + beta-nicotinamide D-nucleotide.</text>
        <dbReference type="EC" id="6.5.1.2"/>
    </reaction>
</comment>
<feature type="binding site" evidence="14">
    <location>
        <position position="317"/>
    </location>
    <ligand>
        <name>NAD(+)</name>
        <dbReference type="ChEBI" id="CHEBI:57540"/>
    </ligand>
</feature>
<dbReference type="GO" id="GO:0003677">
    <property type="term" value="F:DNA binding"/>
    <property type="evidence" value="ECO:0007669"/>
    <property type="project" value="InterPro"/>
</dbReference>
<dbReference type="SUPFAM" id="SSF56091">
    <property type="entry name" value="DNA ligase/mRNA capping enzyme, catalytic domain"/>
    <property type="match status" value="1"/>
</dbReference>
<dbReference type="SUPFAM" id="SSF47781">
    <property type="entry name" value="RuvA domain 2-like"/>
    <property type="match status" value="1"/>
</dbReference>
<comment type="similarity">
    <text evidence="13 14">Belongs to the NAD-dependent DNA ligase family. LigA subfamily.</text>
</comment>
<evidence type="ECO:0000313" key="16">
    <source>
        <dbReference type="EMBL" id="PIR85208.1"/>
    </source>
</evidence>
<evidence type="ECO:0000256" key="6">
    <source>
        <dbReference type="ARBA" id="ARBA00022723"/>
    </source>
</evidence>
<dbReference type="InterPro" id="IPR003583">
    <property type="entry name" value="Hlx-hairpin-Hlx_DNA-bd_motif"/>
</dbReference>
<dbReference type="InterPro" id="IPR001357">
    <property type="entry name" value="BRCT_dom"/>
</dbReference>
<comment type="caution">
    <text evidence="14">Lacks conserved residue(s) required for the propagation of feature annotation.</text>
</comment>